<dbReference type="AlphaFoldDB" id="A0A014MPE1"/>
<comment type="caution">
    <text evidence="8">The sequence shown here is derived from an EMBL/GenBank/DDBJ whole genome shotgun (WGS) entry which is preliminary data.</text>
</comment>
<proteinExistence type="predicted"/>
<dbReference type="Gene3D" id="3.90.79.10">
    <property type="entry name" value="Nucleoside Triphosphate Pyrophosphohydrolase"/>
    <property type="match status" value="1"/>
</dbReference>
<keyword evidence="9" id="KW-1185">Reference proteome</keyword>
<evidence type="ECO:0000313" key="9">
    <source>
        <dbReference type="Proteomes" id="UP000020766"/>
    </source>
</evidence>
<dbReference type="PIRSF" id="PIRSF037599">
    <property type="entry name" value="GDPMH"/>
    <property type="match status" value="1"/>
</dbReference>
<gene>
    <name evidence="8" type="ORF">AX13_01440</name>
</gene>
<evidence type="ECO:0000256" key="2">
    <source>
        <dbReference type="ARBA" id="ARBA00022801"/>
    </source>
</evidence>
<dbReference type="PROSITE" id="PS51462">
    <property type="entry name" value="NUDIX"/>
    <property type="match status" value="1"/>
</dbReference>
<accession>A0A014MPE1</accession>
<dbReference type="SUPFAM" id="SSF55811">
    <property type="entry name" value="Nudix"/>
    <property type="match status" value="1"/>
</dbReference>
<feature type="domain" description="Nudix hydrolase" evidence="7">
    <location>
        <begin position="13"/>
        <end position="157"/>
    </location>
</feature>
<dbReference type="Proteomes" id="UP000020766">
    <property type="component" value="Unassembled WGS sequence"/>
</dbReference>
<evidence type="ECO:0000256" key="6">
    <source>
        <dbReference type="PIRSR" id="PIRSR037599-4"/>
    </source>
</evidence>
<feature type="short sequence motif" description="Nudix box" evidence="6">
    <location>
        <begin position="50"/>
        <end position="71"/>
    </location>
</feature>
<evidence type="ECO:0000259" key="7">
    <source>
        <dbReference type="PROSITE" id="PS51462"/>
    </source>
</evidence>
<evidence type="ECO:0000256" key="1">
    <source>
        <dbReference type="ARBA" id="ARBA00022723"/>
    </source>
</evidence>
<dbReference type="PANTHER" id="PTHR43046:SF12">
    <property type="entry name" value="GDP-MANNOSE MANNOSYL HYDROLASE"/>
    <property type="match status" value="1"/>
</dbReference>
<keyword evidence="1 5" id="KW-0479">Metal-binding</keyword>
<dbReference type="EMBL" id="JBOK01000010">
    <property type="protein sequence ID" value="EXU80029.1"/>
    <property type="molecule type" value="Genomic_DNA"/>
</dbReference>
<reference evidence="8 9" key="1">
    <citation type="submission" date="2014-01" db="EMBL/GenBank/DDBJ databases">
        <title>Interspecies Systems Biology Uncovers Metabolites Affecting C. elegans Gene Expression and Life History Traits.</title>
        <authorList>
            <person name="Watson E."/>
            <person name="Macneil L.T."/>
            <person name="Ritter A.D."/>
            <person name="Yilmaz L.S."/>
            <person name="Rosebrock A.P."/>
            <person name="Caudy A.A."/>
            <person name="Walhout A.J."/>
        </authorList>
    </citation>
    <scope>NUCLEOTIDE SEQUENCE [LARGE SCALE GENOMIC DNA]</scope>
    <source>
        <strain evidence="8 9">DA1877</strain>
    </source>
</reference>
<dbReference type="GO" id="GO:0008727">
    <property type="term" value="F:GDP-mannose mannosyl hydrolase activity"/>
    <property type="evidence" value="ECO:0007669"/>
    <property type="project" value="InterPro"/>
</dbReference>
<dbReference type="InterPro" id="IPR015797">
    <property type="entry name" value="NUDIX_hydrolase-like_dom_sf"/>
</dbReference>
<dbReference type="NCBIfam" id="NF011963">
    <property type="entry name" value="PRK15434.1"/>
    <property type="match status" value="1"/>
</dbReference>
<evidence type="ECO:0000256" key="3">
    <source>
        <dbReference type="ARBA" id="ARBA00022842"/>
    </source>
</evidence>
<evidence type="ECO:0000313" key="8">
    <source>
        <dbReference type="EMBL" id="EXU80029.1"/>
    </source>
</evidence>
<sequence>MLLSDDAFRNVIDSTPLVSIDLVVSNDCGEILLGERLNRPAQGTWFVPGGRVRKNERLDAAFERLTTDELGRPSNREQARLLGVFEHFYDDSVFSDAPGSASTHYVVLAYALPWAMPDGAHAWPQEQHARFRWWALQAAALSDAVHSNSKAYLSFLN</sequence>
<protein>
    <submittedName>
        <fullName evidence="8">GDP-mannose mannosyl hydrolase NudD</fullName>
    </submittedName>
</protein>
<dbReference type="InterPro" id="IPR033715">
    <property type="entry name" value="GDPMH"/>
</dbReference>
<keyword evidence="3 5" id="KW-0460">Magnesium</keyword>
<evidence type="ECO:0000256" key="5">
    <source>
        <dbReference type="PIRSR" id="PIRSR037599-3"/>
    </source>
</evidence>
<dbReference type="Pfam" id="PF00293">
    <property type="entry name" value="NUDIX"/>
    <property type="match status" value="1"/>
</dbReference>
<dbReference type="CDD" id="cd03430">
    <property type="entry name" value="NUDIX_GDPMH_NudD"/>
    <property type="match status" value="1"/>
</dbReference>
<dbReference type="InterPro" id="IPR000086">
    <property type="entry name" value="NUDIX_hydrolase_dom"/>
</dbReference>
<name>A0A014MPE1_9BURK</name>
<dbReference type="PANTHER" id="PTHR43046">
    <property type="entry name" value="GDP-MANNOSE MANNOSYL HYDROLASE"/>
    <property type="match status" value="1"/>
</dbReference>
<evidence type="ECO:0000256" key="4">
    <source>
        <dbReference type="PIRSR" id="PIRSR037599-1"/>
    </source>
</evidence>
<feature type="binding site" evidence="5">
    <location>
        <position position="69"/>
    </location>
    <ligand>
        <name>Mg(2+)</name>
        <dbReference type="ChEBI" id="CHEBI:18420"/>
    </ligand>
</feature>
<organism evidence="8 9">
    <name type="scientific">Comamonas aquatica DA1877</name>
    <dbReference type="NCBI Taxonomy" id="1457173"/>
    <lineage>
        <taxon>Bacteria</taxon>
        <taxon>Pseudomonadati</taxon>
        <taxon>Pseudomonadota</taxon>
        <taxon>Betaproteobacteria</taxon>
        <taxon>Burkholderiales</taxon>
        <taxon>Comamonadaceae</taxon>
        <taxon>Comamonas</taxon>
    </lineage>
</organism>
<feature type="site" description="Critical for catalysis" evidence="4">
    <location>
        <position position="128"/>
    </location>
</feature>
<dbReference type="GO" id="GO:0046872">
    <property type="term" value="F:metal ion binding"/>
    <property type="evidence" value="ECO:0007669"/>
    <property type="project" value="UniProtKB-KW"/>
</dbReference>
<feature type="binding site" evidence="5">
    <location>
        <position position="49"/>
    </location>
    <ligand>
        <name>Mg(2+)</name>
        <dbReference type="ChEBI" id="CHEBI:18420"/>
    </ligand>
</feature>
<keyword evidence="2 8" id="KW-0378">Hydrolase</keyword>
<dbReference type="PATRIC" id="fig|1457173.3.peg.1951"/>
<comment type="cofactor">
    <cofactor evidence="5">
        <name>Mg(2+)</name>
        <dbReference type="ChEBI" id="CHEBI:18420"/>
    </cofactor>
    <text evidence="5">Binds 1 Mg(2+) ion per subunit.</text>
</comment>
<feature type="binding site" evidence="5">
    <location>
        <position position="127"/>
    </location>
    <ligand>
        <name>Mg(2+)</name>
        <dbReference type="ChEBI" id="CHEBI:18420"/>
    </ligand>
</feature>